<dbReference type="RefSeq" id="XP_003033137.1">
    <property type="nucleotide sequence ID" value="XM_003033091.1"/>
</dbReference>
<sequence>MTAHEVHAAPRFSKRALHFRRLLLTRGLHAYRRSESSPKRPPEQPAHTVVHWMYRDRARWREEVGEARETARWTVNHVGALERRMVTLEEHLVGQRCVNPFDDHPFITAKRNTTHGEDDMTLSPTVASP</sequence>
<dbReference type="Proteomes" id="UP000007431">
    <property type="component" value="Unassembled WGS sequence"/>
</dbReference>
<proteinExistence type="predicted"/>
<dbReference type="HOGENOM" id="CLU_1950063_0_0_1"/>
<keyword evidence="3" id="KW-1185">Reference proteome</keyword>
<accession>D8Q328</accession>
<evidence type="ECO:0000313" key="2">
    <source>
        <dbReference type="EMBL" id="EFI98234.1"/>
    </source>
</evidence>
<dbReference type="GeneID" id="9595169"/>
<name>D8Q328_SCHCM</name>
<evidence type="ECO:0000313" key="3">
    <source>
        <dbReference type="Proteomes" id="UP000007431"/>
    </source>
</evidence>
<evidence type="ECO:0000256" key="1">
    <source>
        <dbReference type="SAM" id="MobiDB-lite"/>
    </source>
</evidence>
<reference evidence="2 3" key="1">
    <citation type="journal article" date="2010" name="Nat. Biotechnol.">
        <title>Genome sequence of the model mushroom Schizophyllum commune.</title>
        <authorList>
            <person name="Ohm R.A."/>
            <person name="de Jong J.F."/>
            <person name="Lugones L.G."/>
            <person name="Aerts A."/>
            <person name="Kothe E."/>
            <person name="Stajich J.E."/>
            <person name="de Vries R.P."/>
            <person name="Record E."/>
            <person name="Levasseur A."/>
            <person name="Baker S.E."/>
            <person name="Bartholomew K.A."/>
            <person name="Coutinho P.M."/>
            <person name="Erdmann S."/>
            <person name="Fowler T.J."/>
            <person name="Gathman A.C."/>
            <person name="Lombard V."/>
            <person name="Henrissat B."/>
            <person name="Knabe N."/>
            <person name="Kuees U."/>
            <person name="Lilly W.W."/>
            <person name="Lindquist E."/>
            <person name="Lucas S."/>
            <person name="Magnuson J.K."/>
            <person name="Piumi F."/>
            <person name="Raudaskoski M."/>
            <person name="Salamov A."/>
            <person name="Schmutz J."/>
            <person name="Schwarze F.W.M.R."/>
            <person name="vanKuyk P.A."/>
            <person name="Horton J.S."/>
            <person name="Grigoriev I.V."/>
            <person name="Woesten H.A.B."/>
        </authorList>
    </citation>
    <scope>NUCLEOTIDE SEQUENCE [LARGE SCALE GENOMIC DNA]</scope>
    <source>
        <strain evidence="3">H4-8 / FGSC 9210</strain>
    </source>
</reference>
<dbReference type="EMBL" id="GL377305">
    <property type="protein sequence ID" value="EFI98234.1"/>
    <property type="molecule type" value="Genomic_DNA"/>
</dbReference>
<feature type="non-terminal residue" evidence="2">
    <location>
        <position position="129"/>
    </location>
</feature>
<protein>
    <submittedName>
        <fullName evidence="2">Uncharacterized protein</fullName>
    </submittedName>
</protein>
<dbReference type="InParanoid" id="D8Q328"/>
<dbReference type="KEGG" id="scm:SCHCO_01088735"/>
<dbReference type="AlphaFoldDB" id="D8Q328"/>
<feature type="region of interest" description="Disordered" evidence="1">
    <location>
        <begin position="109"/>
        <end position="129"/>
    </location>
</feature>
<gene>
    <name evidence="2" type="ORF">SCHCODRAFT_107686</name>
</gene>
<dbReference type="VEuPathDB" id="FungiDB:SCHCODRAFT_01088735"/>
<dbReference type="OrthoDB" id="3269842at2759"/>
<organism evidence="3">
    <name type="scientific">Schizophyllum commune (strain H4-8 / FGSC 9210)</name>
    <name type="common">Split gill fungus</name>
    <dbReference type="NCBI Taxonomy" id="578458"/>
    <lineage>
        <taxon>Eukaryota</taxon>
        <taxon>Fungi</taxon>
        <taxon>Dikarya</taxon>
        <taxon>Basidiomycota</taxon>
        <taxon>Agaricomycotina</taxon>
        <taxon>Agaricomycetes</taxon>
        <taxon>Agaricomycetidae</taxon>
        <taxon>Agaricales</taxon>
        <taxon>Schizophyllaceae</taxon>
        <taxon>Schizophyllum</taxon>
    </lineage>
</organism>